<evidence type="ECO:0000256" key="1">
    <source>
        <dbReference type="ARBA" id="ARBA00004123"/>
    </source>
</evidence>
<evidence type="ECO:0000256" key="6">
    <source>
        <dbReference type="ARBA" id="ARBA00023125"/>
    </source>
</evidence>
<keyword evidence="6" id="KW-0238">DNA-binding</keyword>
<dbReference type="Gene3D" id="4.10.1100.10">
    <property type="entry name" value="Transcription factor, SBP-box domain"/>
    <property type="match status" value="1"/>
</dbReference>
<evidence type="ECO:0000256" key="9">
    <source>
        <dbReference type="ARBA" id="ARBA00056472"/>
    </source>
</evidence>
<dbReference type="InterPro" id="IPR044817">
    <property type="entry name" value="SBP-like"/>
</dbReference>
<evidence type="ECO:0000259" key="12">
    <source>
        <dbReference type="PROSITE" id="PS51141"/>
    </source>
</evidence>
<keyword evidence="8" id="KW-0539">Nucleus</keyword>
<feature type="domain" description="SBP-type" evidence="12">
    <location>
        <begin position="22"/>
        <end position="99"/>
    </location>
</feature>
<keyword evidence="4" id="KW-0862">Zinc</keyword>
<feature type="region of interest" description="Disordered" evidence="11">
    <location>
        <begin position="89"/>
        <end position="108"/>
    </location>
</feature>
<dbReference type="PROSITE" id="PS51141">
    <property type="entry name" value="ZF_SBP"/>
    <property type="match status" value="1"/>
</dbReference>
<dbReference type="Proteomes" id="UP000015453">
    <property type="component" value="Unassembled WGS sequence"/>
</dbReference>
<evidence type="ECO:0000313" key="13">
    <source>
        <dbReference type="EMBL" id="EPS73793.1"/>
    </source>
</evidence>
<dbReference type="GO" id="GO:0008270">
    <property type="term" value="F:zinc ion binding"/>
    <property type="evidence" value="ECO:0007669"/>
    <property type="project" value="UniProtKB-KW"/>
</dbReference>
<accession>S8ECW3</accession>
<dbReference type="FunFam" id="4.10.1100.10:FF:000001">
    <property type="entry name" value="Squamosa promoter-binding-like protein 14"/>
    <property type="match status" value="1"/>
</dbReference>
<reference evidence="13 14" key="1">
    <citation type="journal article" date="2013" name="BMC Genomics">
        <title>The miniature genome of a carnivorous plant Genlisea aurea contains a low number of genes and short non-coding sequences.</title>
        <authorList>
            <person name="Leushkin E.V."/>
            <person name="Sutormin R.A."/>
            <person name="Nabieva E.R."/>
            <person name="Penin A.A."/>
            <person name="Kondrashov A.S."/>
            <person name="Logacheva M.D."/>
        </authorList>
    </citation>
    <scope>NUCLEOTIDE SEQUENCE [LARGE SCALE GENOMIC DNA]</scope>
</reference>
<evidence type="ECO:0000256" key="3">
    <source>
        <dbReference type="ARBA" id="ARBA00022771"/>
    </source>
</evidence>
<gene>
    <name evidence="13" type="ORF">M569_00964</name>
</gene>
<dbReference type="SUPFAM" id="SSF103612">
    <property type="entry name" value="SBT domain"/>
    <property type="match status" value="1"/>
</dbReference>
<evidence type="ECO:0000256" key="7">
    <source>
        <dbReference type="ARBA" id="ARBA00023163"/>
    </source>
</evidence>
<comment type="function">
    <text evidence="9">Probable transcriptional factor. Binds to the promoter of the SQUAMOSA gene.</text>
</comment>
<dbReference type="Pfam" id="PF03110">
    <property type="entry name" value="SBP"/>
    <property type="match status" value="1"/>
</dbReference>
<dbReference type="PANTHER" id="PTHR31251">
    <property type="entry name" value="SQUAMOSA PROMOTER-BINDING-LIKE PROTEIN 4"/>
    <property type="match status" value="1"/>
</dbReference>
<name>S8ECW3_9LAMI</name>
<keyword evidence="14" id="KW-1185">Reference proteome</keyword>
<dbReference type="InterPro" id="IPR004333">
    <property type="entry name" value="SBP_dom"/>
</dbReference>
<evidence type="ECO:0000256" key="11">
    <source>
        <dbReference type="SAM" id="MobiDB-lite"/>
    </source>
</evidence>
<dbReference type="GO" id="GO:0005634">
    <property type="term" value="C:nucleus"/>
    <property type="evidence" value="ECO:0007669"/>
    <property type="project" value="UniProtKB-SubCell"/>
</dbReference>
<dbReference type="EMBL" id="AUSU01000296">
    <property type="protein sequence ID" value="EPS73793.1"/>
    <property type="molecule type" value="Genomic_DNA"/>
</dbReference>
<dbReference type="GO" id="GO:0003677">
    <property type="term" value="F:DNA binding"/>
    <property type="evidence" value="ECO:0007669"/>
    <property type="project" value="UniProtKB-KW"/>
</dbReference>
<dbReference type="InterPro" id="IPR036893">
    <property type="entry name" value="SBP_sf"/>
</dbReference>
<sequence>MESPESKKGQNPLLPPPRKQIAAQCVVDGCEADLSLFREYHRRHKVCEPHSKAPTVTIHGKEQRFCQQCSRFHSLAEFDSGKRSCRKRLDGHNRRRRKPHASGLYMSGRHHGCFPTTTYLSFANPRPTVPPSSADSSAYCYSTSVAPPAVACDRAFSFLSSPNASLHDVESNDGAGAGFFGSFQSYDGPPGPARALLLLLQLNHRITI</sequence>
<organism evidence="13 14">
    <name type="scientific">Genlisea aurea</name>
    <dbReference type="NCBI Taxonomy" id="192259"/>
    <lineage>
        <taxon>Eukaryota</taxon>
        <taxon>Viridiplantae</taxon>
        <taxon>Streptophyta</taxon>
        <taxon>Embryophyta</taxon>
        <taxon>Tracheophyta</taxon>
        <taxon>Spermatophyta</taxon>
        <taxon>Magnoliopsida</taxon>
        <taxon>eudicotyledons</taxon>
        <taxon>Gunneridae</taxon>
        <taxon>Pentapetalae</taxon>
        <taxon>asterids</taxon>
        <taxon>lamiids</taxon>
        <taxon>Lamiales</taxon>
        <taxon>Lentibulariaceae</taxon>
        <taxon>Genlisea</taxon>
    </lineage>
</organism>
<dbReference type="OrthoDB" id="514967at2759"/>
<evidence type="ECO:0000256" key="10">
    <source>
        <dbReference type="PROSITE-ProRule" id="PRU00470"/>
    </source>
</evidence>
<dbReference type="PANTHER" id="PTHR31251:SF208">
    <property type="entry name" value="SQUAMOSA PROMOTER-BINDING-LIKE PROTEIN 18"/>
    <property type="match status" value="1"/>
</dbReference>
<keyword evidence="7" id="KW-0804">Transcription</keyword>
<keyword evidence="5" id="KW-0805">Transcription regulation</keyword>
<keyword evidence="3 10" id="KW-0863">Zinc-finger</keyword>
<evidence type="ECO:0000313" key="14">
    <source>
        <dbReference type="Proteomes" id="UP000015453"/>
    </source>
</evidence>
<dbReference type="AlphaFoldDB" id="S8ECW3"/>
<keyword evidence="2" id="KW-0479">Metal-binding</keyword>
<comment type="caution">
    <text evidence="13">The sequence shown here is derived from an EMBL/GenBank/DDBJ whole genome shotgun (WGS) entry which is preliminary data.</text>
</comment>
<evidence type="ECO:0000256" key="5">
    <source>
        <dbReference type="ARBA" id="ARBA00023015"/>
    </source>
</evidence>
<evidence type="ECO:0000256" key="4">
    <source>
        <dbReference type="ARBA" id="ARBA00022833"/>
    </source>
</evidence>
<proteinExistence type="predicted"/>
<evidence type="ECO:0000256" key="8">
    <source>
        <dbReference type="ARBA" id="ARBA00023242"/>
    </source>
</evidence>
<comment type="subcellular location">
    <subcellularLocation>
        <location evidence="1">Nucleus</location>
    </subcellularLocation>
</comment>
<protein>
    <recommendedName>
        <fullName evidence="12">SBP-type domain-containing protein</fullName>
    </recommendedName>
</protein>
<evidence type="ECO:0000256" key="2">
    <source>
        <dbReference type="ARBA" id="ARBA00022723"/>
    </source>
</evidence>